<proteinExistence type="predicted"/>
<organism evidence="1 2">
    <name type="scientific">Thlaspi arvense</name>
    <name type="common">Field penny-cress</name>
    <dbReference type="NCBI Taxonomy" id="13288"/>
    <lineage>
        <taxon>Eukaryota</taxon>
        <taxon>Viridiplantae</taxon>
        <taxon>Streptophyta</taxon>
        <taxon>Embryophyta</taxon>
        <taxon>Tracheophyta</taxon>
        <taxon>Spermatophyta</taxon>
        <taxon>Magnoliopsida</taxon>
        <taxon>eudicotyledons</taxon>
        <taxon>Gunneridae</taxon>
        <taxon>Pentapetalae</taxon>
        <taxon>rosids</taxon>
        <taxon>malvids</taxon>
        <taxon>Brassicales</taxon>
        <taxon>Brassicaceae</taxon>
        <taxon>Thlaspideae</taxon>
        <taxon>Thlaspi</taxon>
    </lineage>
</organism>
<keyword evidence="2" id="KW-1185">Reference proteome</keyword>
<dbReference type="EMBL" id="OU466858">
    <property type="protein sequence ID" value="CAH2044701.1"/>
    <property type="molecule type" value="Genomic_DNA"/>
</dbReference>
<evidence type="ECO:0000313" key="2">
    <source>
        <dbReference type="Proteomes" id="UP000836841"/>
    </source>
</evidence>
<reference evidence="1 2" key="1">
    <citation type="submission" date="2022-03" db="EMBL/GenBank/DDBJ databases">
        <authorList>
            <person name="Nunn A."/>
            <person name="Chopra R."/>
            <person name="Nunn A."/>
            <person name="Contreras Garrido A."/>
        </authorList>
    </citation>
    <scope>NUCLEOTIDE SEQUENCE [LARGE SCALE GENOMIC DNA]</scope>
</reference>
<accession>A0AAU9RKF3</accession>
<sequence length="77" mass="9002">QRQINTREQSKNNGYHASTCPLSFCITPINAHHLRRLDQLGQMFYVIWSNETWHEHAVENPDEVAAMVDIKHLFSLL</sequence>
<gene>
    <name evidence="1" type="ORF">TAV2_LOCUS6496</name>
</gene>
<dbReference type="AlphaFoldDB" id="A0AAU9RKF3"/>
<dbReference type="Proteomes" id="UP000836841">
    <property type="component" value="Chromosome 2"/>
</dbReference>
<feature type="non-terminal residue" evidence="1">
    <location>
        <position position="1"/>
    </location>
</feature>
<feature type="non-terminal residue" evidence="1">
    <location>
        <position position="77"/>
    </location>
</feature>
<protein>
    <submittedName>
        <fullName evidence="1">Uncharacterized protein</fullName>
    </submittedName>
</protein>
<name>A0AAU9RKF3_THLAR</name>
<evidence type="ECO:0000313" key="1">
    <source>
        <dbReference type="EMBL" id="CAH2044701.1"/>
    </source>
</evidence>